<protein>
    <recommendedName>
        <fullName evidence="4">Delta-60 repeat protein</fullName>
    </recommendedName>
</protein>
<dbReference type="AlphaFoldDB" id="A0A2W5TQ89"/>
<reference evidence="2 3" key="1">
    <citation type="submission" date="2017-08" db="EMBL/GenBank/DDBJ databases">
        <title>Infants hospitalized years apart are colonized by the same room-sourced microbial strains.</title>
        <authorList>
            <person name="Brooks B."/>
            <person name="Olm M.R."/>
            <person name="Firek B.A."/>
            <person name="Baker R."/>
            <person name="Thomas B.C."/>
            <person name="Morowitz M.J."/>
            <person name="Banfield J.F."/>
        </authorList>
    </citation>
    <scope>NUCLEOTIDE SEQUENCE [LARGE SCALE GENOMIC DNA]</scope>
    <source>
        <strain evidence="2">S2_003_000_R2_14</strain>
    </source>
</reference>
<proteinExistence type="predicted"/>
<dbReference type="NCBIfam" id="TIGR02608">
    <property type="entry name" value="delta_60_rpt"/>
    <property type="match status" value="6"/>
</dbReference>
<organism evidence="2 3">
    <name type="scientific">Archangium gephyra</name>
    <dbReference type="NCBI Taxonomy" id="48"/>
    <lineage>
        <taxon>Bacteria</taxon>
        <taxon>Pseudomonadati</taxon>
        <taxon>Myxococcota</taxon>
        <taxon>Myxococcia</taxon>
        <taxon>Myxococcales</taxon>
        <taxon>Cystobacterineae</taxon>
        <taxon>Archangiaceae</taxon>
        <taxon>Archangium</taxon>
    </lineage>
</organism>
<accession>A0A2W5TQ89</accession>
<dbReference type="SUPFAM" id="SSF63829">
    <property type="entry name" value="Calcium-dependent phosphotriesterase"/>
    <property type="match status" value="1"/>
</dbReference>
<dbReference type="EMBL" id="QFQP01000003">
    <property type="protein sequence ID" value="PZR16792.1"/>
    <property type="molecule type" value="Genomic_DNA"/>
</dbReference>
<evidence type="ECO:0000313" key="2">
    <source>
        <dbReference type="EMBL" id="PZR16792.1"/>
    </source>
</evidence>
<comment type="caution">
    <text evidence="2">The sequence shown here is derived from an EMBL/GenBank/DDBJ whole genome shotgun (WGS) entry which is preliminary data.</text>
</comment>
<gene>
    <name evidence="2" type="ORF">DI536_06475</name>
</gene>
<dbReference type="PROSITE" id="PS51257">
    <property type="entry name" value="PROKAR_LIPOPROTEIN"/>
    <property type="match status" value="1"/>
</dbReference>
<name>A0A2W5TQ89_9BACT</name>
<dbReference type="Pfam" id="PF17164">
    <property type="entry name" value="DUF5122"/>
    <property type="match status" value="5"/>
</dbReference>
<evidence type="ECO:0008006" key="4">
    <source>
        <dbReference type="Google" id="ProtNLM"/>
    </source>
</evidence>
<sequence>MRAFVLGVLVMISSCNCPGPAVEDDAGSSVETDAGTEPERDAGTARTNVSGVANAIVAQGDRFVLVGSTGLRPDVFQLARMHGDGSLDETFGTNGYAFVEWPSFFWSNPMYADAGVPPVELSMDVAFAATLQGSKIVVSGSVGSRAGQNGAFGIARFSADGVLDQTFGDGGTTDVRFSSFVGGTALSLAQRADGKLYIGGFTTRSFDSANDTDFAVARFTADGVLDDAFGFHGVEVIDFGREESGRSLAFQGDKVLIAGGDDFSVTRLNPDGNVDVTFGSGGVARSQGGYAHNMRVLTSGHILVAGSISRGDSLPWAIKLVRYTADGQLDATFGVFGEMKLGFDEQQVAVLSLDELPGGEIVLAMVSTAGATPRPTVARLSANGTLDSSFGTNGLTALPTQLTYIGGNPFSPNQAIVSGGKLHLVDSYRADEVYVRYVSTSL</sequence>
<evidence type="ECO:0000313" key="3">
    <source>
        <dbReference type="Proteomes" id="UP000249061"/>
    </source>
</evidence>
<dbReference type="Proteomes" id="UP000249061">
    <property type="component" value="Unassembled WGS sequence"/>
</dbReference>
<dbReference type="Gene3D" id="2.80.10.50">
    <property type="match status" value="2"/>
</dbReference>
<evidence type="ECO:0000256" key="1">
    <source>
        <dbReference type="SAM" id="MobiDB-lite"/>
    </source>
</evidence>
<dbReference type="InterPro" id="IPR013431">
    <property type="entry name" value="Delta_60_rpt"/>
</dbReference>
<feature type="region of interest" description="Disordered" evidence="1">
    <location>
        <begin position="21"/>
        <end position="45"/>
    </location>
</feature>